<gene>
    <name evidence="6" type="ORF">SBAD_LOCUS2760</name>
</gene>
<sequence>MYQRNELPMNAIASVGQQFLSKHRIVHLDLKGAAPKLHFIKEFFRFIARFNATGVLIEWENMFPFKGELAVVRSKDAYSEADVRQMQQWASDFRLEIIPLVQTVGHLEWILKHPTFRQLREDDRYPQVICLSNPQAMRLVKMAIDQVMDLQSDVITYFHIGADEAFQVRANCSYETDRSTAVFNAVIDIADYVKVKYNKKILMWHDMLQNIDPSVMKEYNLGNLVEPVVWAYAESLDEYLLPEVWSHFREVFPFIWGASAFKGADGANRYHSNIVHYLQNHISWISQMNREHSKFEEFRGIFLTGWQRYDHFGVLCELLVVGMPSLAVNLLTLQRGFYDSRIDVEIGKLLNCKTPFRVSETVNDCDFPGSTIYYNIQAFYITQSRLTEDLYEDHARRGWLGQMNLYYNYSSPWYLNQLLDKSRGYVSALKENANGLEASLPTVYFPDTVTEFMFEYIDPVLNRLYKMVNALYFLLPRLCTYDFNCRCVA</sequence>
<dbReference type="PANTHER" id="PTHR21040">
    <property type="entry name" value="BCDNA.GH04120"/>
    <property type="match status" value="1"/>
</dbReference>
<reference evidence="8" key="1">
    <citation type="submission" date="2016-06" db="UniProtKB">
        <authorList>
            <consortium name="WormBaseParasite"/>
        </authorList>
    </citation>
    <scope>IDENTIFICATION</scope>
</reference>
<dbReference type="WBParaSite" id="SBAD_0000289001-mRNA-1">
    <property type="protein sequence ID" value="SBAD_0000289001-mRNA-1"/>
    <property type="gene ID" value="SBAD_0000289001"/>
</dbReference>
<dbReference type="PANTHER" id="PTHR21040:SF8">
    <property type="entry name" value="BCDNA.GH04120"/>
    <property type="match status" value="1"/>
</dbReference>
<dbReference type="InterPro" id="IPR038901">
    <property type="entry name" value="HEXDC-like"/>
</dbReference>
<evidence type="ECO:0000259" key="5">
    <source>
        <dbReference type="Pfam" id="PF00728"/>
    </source>
</evidence>
<evidence type="ECO:0000313" key="8">
    <source>
        <dbReference type="WBParaSite" id="SBAD_0000289001-mRNA-1"/>
    </source>
</evidence>
<keyword evidence="4" id="KW-0378">Hydrolase</keyword>
<evidence type="ECO:0000256" key="2">
    <source>
        <dbReference type="ARBA" id="ARBA00006285"/>
    </source>
</evidence>
<dbReference type="GO" id="GO:0005975">
    <property type="term" value="P:carbohydrate metabolic process"/>
    <property type="evidence" value="ECO:0007669"/>
    <property type="project" value="InterPro"/>
</dbReference>
<comment type="similarity">
    <text evidence="2">Belongs to the glycosyl hydrolase 20 family.</text>
</comment>
<protein>
    <recommendedName>
        <fullName evidence="3">beta-N-acetylhexosaminidase</fullName>
        <ecNumber evidence="3">3.2.1.52</ecNumber>
    </recommendedName>
</protein>
<dbReference type="EMBL" id="UZAM01007388">
    <property type="protein sequence ID" value="VDO98809.1"/>
    <property type="molecule type" value="Genomic_DNA"/>
</dbReference>
<reference evidence="6 7" key="2">
    <citation type="submission" date="2018-11" db="EMBL/GenBank/DDBJ databases">
        <authorList>
            <consortium name="Pathogen Informatics"/>
        </authorList>
    </citation>
    <scope>NUCLEOTIDE SEQUENCE [LARGE SCALE GENOMIC DNA]</scope>
</reference>
<dbReference type="EC" id="3.2.1.52" evidence="3"/>
<feature type="domain" description="Glycoside hydrolase family 20 catalytic" evidence="5">
    <location>
        <begin position="74"/>
        <end position="212"/>
    </location>
</feature>
<dbReference type="OrthoDB" id="47475at2759"/>
<evidence type="ECO:0000313" key="7">
    <source>
        <dbReference type="Proteomes" id="UP000270296"/>
    </source>
</evidence>
<evidence type="ECO:0000256" key="1">
    <source>
        <dbReference type="ARBA" id="ARBA00001231"/>
    </source>
</evidence>
<dbReference type="Pfam" id="PF00728">
    <property type="entry name" value="Glyco_hydro_20"/>
    <property type="match status" value="1"/>
</dbReference>
<proteinExistence type="inferred from homology"/>
<dbReference type="Gene3D" id="3.20.20.80">
    <property type="entry name" value="Glycosidases"/>
    <property type="match status" value="1"/>
</dbReference>
<dbReference type="CDD" id="cd06565">
    <property type="entry name" value="GH20_GcnA-like"/>
    <property type="match status" value="1"/>
</dbReference>
<accession>A0A183IGL5</accession>
<dbReference type="SUPFAM" id="SSF51445">
    <property type="entry name" value="(Trans)glycosidases"/>
    <property type="match status" value="1"/>
</dbReference>
<dbReference type="InterPro" id="IPR015883">
    <property type="entry name" value="Glyco_hydro_20_cat"/>
</dbReference>
<organism evidence="8">
    <name type="scientific">Soboliphyme baturini</name>
    <dbReference type="NCBI Taxonomy" id="241478"/>
    <lineage>
        <taxon>Eukaryota</taxon>
        <taxon>Metazoa</taxon>
        <taxon>Ecdysozoa</taxon>
        <taxon>Nematoda</taxon>
        <taxon>Enoplea</taxon>
        <taxon>Dorylaimia</taxon>
        <taxon>Dioctophymatida</taxon>
        <taxon>Dioctophymatoidea</taxon>
        <taxon>Soboliphymatidae</taxon>
        <taxon>Soboliphyme</taxon>
    </lineage>
</organism>
<dbReference type="AlphaFoldDB" id="A0A183IGL5"/>
<evidence type="ECO:0000256" key="3">
    <source>
        <dbReference type="ARBA" id="ARBA00012663"/>
    </source>
</evidence>
<evidence type="ECO:0000313" key="6">
    <source>
        <dbReference type="EMBL" id="VDO98809.1"/>
    </source>
</evidence>
<comment type="catalytic activity">
    <reaction evidence="1">
        <text>Hydrolysis of terminal non-reducing N-acetyl-D-hexosamine residues in N-acetyl-beta-D-hexosaminides.</text>
        <dbReference type="EC" id="3.2.1.52"/>
    </reaction>
</comment>
<dbReference type="Proteomes" id="UP000270296">
    <property type="component" value="Unassembled WGS sequence"/>
</dbReference>
<name>A0A183IGL5_9BILA</name>
<keyword evidence="7" id="KW-1185">Reference proteome</keyword>
<dbReference type="InterPro" id="IPR017853">
    <property type="entry name" value="GH"/>
</dbReference>
<dbReference type="GO" id="GO:0004563">
    <property type="term" value="F:beta-N-acetylhexosaminidase activity"/>
    <property type="evidence" value="ECO:0007669"/>
    <property type="project" value="UniProtKB-EC"/>
</dbReference>
<evidence type="ECO:0000256" key="4">
    <source>
        <dbReference type="ARBA" id="ARBA00022801"/>
    </source>
</evidence>